<reference evidence="13" key="1">
    <citation type="submission" date="2025-08" db="UniProtKB">
        <authorList>
            <consortium name="Ensembl"/>
        </authorList>
    </citation>
    <scope>IDENTIFICATION</scope>
</reference>
<protein>
    <submittedName>
        <fullName evidence="13">Centrosomal protein 63</fullName>
    </submittedName>
</protein>
<evidence type="ECO:0000256" key="4">
    <source>
        <dbReference type="ARBA" id="ARBA00022618"/>
    </source>
</evidence>
<keyword evidence="7 10" id="KW-0175">Coiled coil</keyword>
<evidence type="ECO:0000259" key="12">
    <source>
        <dbReference type="Pfam" id="PF25771"/>
    </source>
</evidence>
<keyword evidence="3" id="KW-0963">Cytoplasm</keyword>
<keyword evidence="6" id="KW-0498">Mitosis</keyword>
<dbReference type="Proteomes" id="UP000694545">
    <property type="component" value="Unplaced"/>
</dbReference>
<evidence type="ECO:0000256" key="7">
    <source>
        <dbReference type="ARBA" id="ARBA00023054"/>
    </source>
</evidence>
<evidence type="ECO:0000256" key="2">
    <source>
        <dbReference type="ARBA" id="ARBA00007181"/>
    </source>
</evidence>
<dbReference type="KEGG" id="vko:123025483"/>
<feature type="domain" description="CEP63/Deup1 CEP152 binding coiled coil" evidence="12">
    <location>
        <begin position="657"/>
        <end position="692"/>
    </location>
</feature>
<dbReference type="RefSeq" id="XP_044290236.1">
    <property type="nucleotide sequence ID" value="XM_044434301.1"/>
</dbReference>
<dbReference type="Ensembl" id="ENSVKKT00000010793.1">
    <property type="protein sequence ID" value="ENSVKKP00000010537.1"/>
    <property type="gene ID" value="ENSVKKG00000007410.1"/>
</dbReference>
<dbReference type="InterPro" id="IPR031470">
    <property type="entry name" value="CEP63/Deup1_N"/>
</dbReference>
<dbReference type="GO" id="GO:0051301">
    <property type="term" value="P:cell division"/>
    <property type="evidence" value="ECO:0007669"/>
    <property type="project" value="UniProtKB-KW"/>
</dbReference>
<dbReference type="OMA" id="HYKAGLH"/>
<organism evidence="13 14">
    <name type="scientific">Varanus komodoensis</name>
    <name type="common">Komodo dragon</name>
    <dbReference type="NCBI Taxonomy" id="61221"/>
    <lineage>
        <taxon>Eukaryota</taxon>
        <taxon>Metazoa</taxon>
        <taxon>Chordata</taxon>
        <taxon>Craniata</taxon>
        <taxon>Vertebrata</taxon>
        <taxon>Euteleostomi</taxon>
        <taxon>Lepidosauria</taxon>
        <taxon>Squamata</taxon>
        <taxon>Bifurcata</taxon>
        <taxon>Unidentata</taxon>
        <taxon>Episquamata</taxon>
        <taxon>Toxicofera</taxon>
        <taxon>Anguimorpha</taxon>
        <taxon>Paleoanguimorpha</taxon>
        <taxon>Varanoidea</taxon>
        <taxon>Varanidae</taxon>
        <taxon>Varanus</taxon>
    </lineage>
</organism>
<evidence type="ECO:0000256" key="1">
    <source>
        <dbReference type="ARBA" id="ARBA00004114"/>
    </source>
</evidence>
<dbReference type="RefSeq" id="XP_044290195.1">
    <property type="nucleotide sequence ID" value="XM_044434260.1"/>
</dbReference>
<keyword evidence="4" id="KW-0132">Cell division</keyword>
<comment type="subcellular location">
    <subcellularLocation>
        <location evidence="1">Cytoplasm</location>
        <location evidence="1">Cytoskeleton</location>
        <location evidence="1">Microtubule organizing center</location>
        <location evidence="1">Centrosome</location>
        <location evidence="1">Centriole</location>
    </subcellularLocation>
</comment>
<evidence type="ECO:0000256" key="8">
    <source>
        <dbReference type="ARBA" id="ARBA00023212"/>
    </source>
</evidence>
<dbReference type="GO" id="GO:0098535">
    <property type="term" value="P:de novo centriole assembly involved in multi-ciliated epithelial cell differentiation"/>
    <property type="evidence" value="ECO:0007669"/>
    <property type="project" value="TreeGrafter"/>
</dbReference>
<keyword evidence="5" id="KW-0227">DNA damage</keyword>
<dbReference type="RefSeq" id="XP_044290215.1">
    <property type="nucleotide sequence ID" value="XM_044434280.1"/>
</dbReference>
<feature type="coiled-coil region" evidence="10">
    <location>
        <begin position="392"/>
        <end position="584"/>
    </location>
</feature>
<feature type="coiled-coil region" evidence="10">
    <location>
        <begin position="227"/>
        <end position="303"/>
    </location>
</feature>
<dbReference type="GO" id="GO:0007099">
    <property type="term" value="P:centriole replication"/>
    <property type="evidence" value="ECO:0007669"/>
    <property type="project" value="TreeGrafter"/>
</dbReference>
<dbReference type="GO" id="GO:0005814">
    <property type="term" value="C:centriole"/>
    <property type="evidence" value="ECO:0007669"/>
    <property type="project" value="UniProtKB-SubCell"/>
</dbReference>
<evidence type="ECO:0000256" key="5">
    <source>
        <dbReference type="ARBA" id="ARBA00022763"/>
    </source>
</evidence>
<feature type="coiled-coil region" evidence="10">
    <location>
        <begin position="54"/>
        <end position="159"/>
    </location>
</feature>
<dbReference type="Pfam" id="PF17045">
    <property type="entry name" value="CEP63"/>
    <property type="match status" value="1"/>
</dbReference>
<dbReference type="OrthoDB" id="10007333at2759"/>
<dbReference type="RefSeq" id="XP_044290225.1">
    <property type="nucleotide sequence ID" value="XM_044434290.1"/>
</dbReference>
<comment type="similarity">
    <text evidence="2">Belongs to the CEP63 family.</text>
</comment>
<proteinExistence type="inferred from homology"/>
<dbReference type="GO" id="GO:0006974">
    <property type="term" value="P:DNA damage response"/>
    <property type="evidence" value="ECO:0007669"/>
    <property type="project" value="UniProtKB-KW"/>
</dbReference>
<accession>A0A8D2JEQ3</accession>
<dbReference type="InterPro" id="IPR057656">
    <property type="entry name" value="CEP63/Deup1_CC"/>
</dbReference>
<keyword evidence="14" id="KW-1185">Reference proteome</keyword>
<keyword evidence="8" id="KW-0206">Cytoskeleton</keyword>
<dbReference type="CTD" id="80254"/>
<evidence type="ECO:0000256" key="10">
    <source>
        <dbReference type="SAM" id="Coils"/>
    </source>
</evidence>
<evidence type="ECO:0000313" key="14">
    <source>
        <dbReference type="Proteomes" id="UP000694545"/>
    </source>
</evidence>
<reference evidence="13" key="2">
    <citation type="submission" date="2025-09" db="UniProtKB">
        <authorList>
            <consortium name="Ensembl"/>
        </authorList>
    </citation>
    <scope>IDENTIFICATION</scope>
</reference>
<evidence type="ECO:0000259" key="11">
    <source>
        <dbReference type="Pfam" id="PF17045"/>
    </source>
</evidence>
<evidence type="ECO:0000256" key="6">
    <source>
        <dbReference type="ARBA" id="ARBA00022776"/>
    </source>
</evidence>
<dbReference type="RefSeq" id="XP_044290206.1">
    <property type="nucleotide sequence ID" value="XM_044434271.1"/>
</dbReference>
<sequence>MEALLDRMQRQGQGRGFLTSCEAELQELMKQIDIMVAHKKAEWESQTQALESCLAIREQEIATLRNVLEEKRKETEKLCQRLEKIEQLNHEMSMEYEQQLTKVQEELGRLKRSYEKLLKKQLKASRYSSKSQEEDQSDVKILTKKLEEFRQKSLDWEKQRLHYQQHVGALETQRKALAEQFELIQTQLSSRKQMFESVELANQSEIHHLAGQLERANDTICANELEVERLNMRVDDLTNTNQKILDEHQRLLDELKLSRNSLEVLCDEKMELRATLLSQEDFVDNVRLHNEQLQQEVSKLVEALCTKEAQIRALEQQLQNSEKPKGICQDGAELDHICLQLDHAEVTYCEESLGSANTKGIQPCEELIKKCRELQLAEEHLCQAKAEITKLQEQLSQKEQSHSSELEGMKQEVTQLTQELHQRDITIASSSGSALGLEQQLRIEIEKAERKAVEHRAILSQLETLRQENHHLSEMLHKVKSTPVTELQESCAKALNKVESENQRLQKELAETRARLEASSWLSQDKYESIVQQMQNQVTEIKNAENRRMQELQCKHEEELRELKARFDRTIQHYEEEIQKVQNVSARMVPVSNTAAGLSLQISRSNSVESLSCGPFLRTDPLSCGNKEFNYDVSSEHEREFLPLSPLPTSDIGAITAKFLEEEEVRSHHILECLDAHIEELKRESEKTVQQFTQQK</sequence>
<dbReference type="GeneID" id="123025483"/>
<feature type="domain" description="CEP63/Deup1 N-terminal" evidence="11">
    <location>
        <begin position="18"/>
        <end position="280"/>
    </location>
</feature>
<evidence type="ECO:0000256" key="3">
    <source>
        <dbReference type="ARBA" id="ARBA00022490"/>
    </source>
</evidence>
<evidence type="ECO:0000256" key="9">
    <source>
        <dbReference type="ARBA" id="ARBA00023306"/>
    </source>
</evidence>
<evidence type="ECO:0000313" key="13">
    <source>
        <dbReference type="Ensembl" id="ENSVKKP00000010537.1"/>
    </source>
</evidence>
<keyword evidence="9" id="KW-0131">Cell cycle</keyword>
<dbReference type="RefSeq" id="XP_044290185.1">
    <property type="nucleotide sequence ID" value="XM_044434250.1"/>
</dbReference>
<dbReference type="PANTHER" id="PTHR18875">
    <property type="entry name" value="SARCOMA ANTIGEN NY-SAR-24/CYTOSKELETAL PROTEIN SOJO"/>
    <property type="match status" value="1"/>
</dbReference>
<dbReference type="Pfam" id="PF25771">
    <property type="entry name" value="CC_CEP152-bind"/>
    <property type="match status" value="1"/>
</dbReference>
<dbReference type="RefSeq" id="XP_044290177.1">
    <property type="nucleotide sequence ID" value="XM_044434242.1"/>
</dbReference>
<gene>
    <name evidence="13" type="primary">CEP63</name>
</gene>
<name>A0A8D2JEQ3_VARKO</name>
<dbReference type="AlphaFoldDB" id="A0A8D2JEQ3"/>
<dbReference type="PANTHER" id="PTHR18875:SF7">
    <property type="entry name" value="CENTROSOMAL PROTEIN OF 63 KDA"/>
    <property type="match status" value="1"/>
</dbReference>